<comment type="caution">
    <text evidence="2">The sequence shown here is derived from an EMBL/GenBank/DDBJ whole genome shotgun (WGS) entry which is preliminary data.</text>
</comment>
<proteinExistence type="predicted"/>
<keyword evidence="3" id="KW-1185">Reference proteome</keyword>
<dbReference type="EMBL" id="JAQQWI010000008">
    <property type="protein sequence ID" value="KAK8023491.1"/>
    <property type="molecule type" value="Genomic_DNA"/>
</dbReference>
<evidence type="ECO:0000313" key="3">
    <source>
        <dbReference type="Proteomes" id="UP001396898"/>
    </source>
</evidence>
<name>A0ABR1RZY7_9PEZI</name>
<gene>
    <name evidence="2" type="ORF">PG991_006730</name>
</gene>
<accession>A0ABR1RZY7</accession>
<evidence type="ECO:0000256" key="1">
    <source>
        <dbReference type="SAM" id="MobiDB-lite"/>
    </source>
</evidence>
<feature type="compositionally biased region" description="Basic and acidic residues" evidence="1">
    <location>
        <begin position="760"/>
        <end position="794"/>
    </location>
</feature>
<feature type="compositionally biased region" description="Polar residues" evidence="1">
    <location>
        <begin position="704"/>
        <end position="713"/>
    </location>
</feature>
<reference evidence="2 3" key="1">
    <citation type="submission" date="2023-01" db="EMBL/GenBank/DDBJ databases">
        <title>Analysis of 21 Apiospora genomes using comparative genomics revels a genus with tremendous synthesis potential of carbohydrate active enzymes and secondary metabolites.</title>
        <authorList>
            <person name="Sorensen T."/>
        </authorList>
    </citation>
    <scope>NUCLEOTIDE SEQUENCE [LARGE SCALE GENOMIC DNA]</scope>
    <source>
        <strain evidence="2 3">CBS 20057</strain>
    </source>
</reference>
<feature type="region of interest" description="Disordered" evidence="1">
    <location>
        <begin position="691"/>
        <end position="809"/>
    </location>
</feature>
<dbReference type="Proteomes" id="UP001396898">
    <property type="component" value="Unassembled WGS sequence"/>
</dbReference>
<protein>
    <submittedName>
        <fullName evidence="2">Uncharacterized protein</fullName>
    </submittedName>
</protein>
<organism evidence="2 3">
    <name type="scientific">Apiospora marii</name>
    <dbReference type="NCBI Taxonomy" id="335849"/>
    <lineage>
        <taxon>Eukaryota</taxon>
        <taxon>Fungi</taxon>
        <taxon>Dikarya</taxon>
        <taxon>Ascomycota</taxon>
        <taxon>Pezizomycotina</taxon>
        <taxon>Sordariomycetes</taxon>
        <taxon>Xylariomycetidae</taxon>
        <taxon>Amphisphaeriales</taxon>
        <taxon>Apiosporaceae</taxon>
        <taxon>Apiospora</taxon>
    </lineage>
</organism>
<sequence>MLQLAGEIRGSGGDASAAVALREKVLGRDYILNGIDEKIRWELRQCIDQDLDDSCNLSSTLTVSGIESHSWAVSCREFVETTWPGEIAPSFMGKLEDVLSKTPPTESIEYEEPRWHMKLPSTQQESQVQSTIRYTGTVSEISCLAQLLAWISATFRLPATGKLMCSSVKIGCDTTGESSGEIDKAFTMSLAPLWPLQISEPGTCWIPLFPSTVMAYGFPTPKVEGTVGLRIPVGAMFELAEILYDVNLENDEGLDAGIYFDGTAWRLYPTLHVSESQTVQWHLSAKSPGLDHDQAVIPDHDGGPKWLRDIDFKTLEAATAILGYCSEVEIRLATKSRLSHYDRYKYARANIEDPNPEAYLSGISFGANLLGKVTTTLTTSFKPRKALTEELRKTKDKSYKDILKSSSKDSVILFETQDGNERAWMVPQLSVILDLYNFWAHQNGIEMRFARLGSDGSANAKAVLEDGEYANKVIQKKTLPKEEDITVGDKIKQIYGCIQKCITKDRTSESGARGTANIGHTPLPGWDWLELTGMGSNISHRRDARPKSHGIRYHPKPDWLPLTKFVPVFLGQDMGELITPAQRHPVCRHWHPLPGGFDCNYMAASVRCLQELSEYHGRGSMRLEFWDHLVWDLEDVSLFEPCGTCAQTDDPAKPRPSGARLAISPEVKIPLNGALIFGCKRKEERYLRNIQPRGNDDAPEQDIGETTVQNSAKIPSRENGSVSGQGSGGNQGPENGEVSNRGNGEGLDQEIIEGETPMAGEREASDQESGEVRIPEIDEAEKGTESEVANRESDDVAEPEDGEVLGRRLSENDTFFDALEYQQV</sequence>
<evidence type="ECO:0000313" key="2">
    <source>
        <dbReference type="EMBL" id="KAK8023491.1"/>
    </source>
</evidence>